<protein>
    <submittedName>
        <fullName evidence="2">Uncharacterized protein</fullName>
    </submittedName>
</protein>
<name>W2IFM3_PHYNI</name>
<dbReference type="Proteomes" id="UP000053236">
    <property type="component" value="Unassembled WGS sequence"/>
</dbReference>
<organism evidence="2">
    <name type="scientific">Phytophthora nicotianae</name>
    <name type="common">Potato buckeye rot agent</name>
    <name type="synonym">Phytophthora parasitica</name>
    <dbReference type="NCBI Taxonomy" id="4792"/>
    <lineage>
        <taxon>Eukaryota</taxon>
        <taxon>Sar</taxon>
        <taxon>Stramenopiles</taxon>
        <taxon>Oomycota</taxon>
        <taxon>Peronosporomycetes</taxon>
        <taxon>Peronosporales</taxon>
        <taxon>Peronosporaceae</taxon>
        <taxon>Phytophthora</taxon>
    </lineage>
</organism>
<gene>
    <name evidence="1" type="ORF">L915_15340</name>
    <name evidence="2" type="ORF">L916_15234</name>
</gene>
<reference evidence="1" key="1">
    <citation type="submission" date="2013-11" db="EMBL/GenBank/DDBJ databases">
        <title>The Genome Sequence of Phytophthora parasitica CJ02B3.</title>
        <authorList>
            <consortium name="The Broad Institute Genomics Platform"/>
            <person name="Russ C."/>
            <person name="Tyler B."/>
            <person name="Panabieres F."/>
            <person name="Shan W."/>
            <person name="Tripathy S."/>
            <person name="Grunwald N."/>
            <person name="Machado M."/>
            <person name="Johnson C.S."/>
            <person name="Arredondo F."/>
            <person name="Hong C."/>
            <person name="Coffey M."/>
            <person name="Young S.K."/>
            <person name="Zeng Q."/>
            <person name="Gargeya S."/>
            <person name="Fitzgerald M."/>
            <person name="Abouelleil A."/>
            <person name="Alvarado L."/>
            <person name="Chapman S.B."/>
            <person name="Gainer-Dewar J."/>
            <person name="Goldberg J."/>
            <person name="Griggs A."/>
            <person name="Gujja S."/>
            <person name="Hansen M."/>
            <person name="Howarth C."/>
            <person name="Imamovic A."/>
            <person name="Ireland A."/>
            <person name="Larimer J."/>
            <person name="McCowan C."/>
            <person name="Murphy C."/>
            <person name="Pearson M."/>
            <person name="Poon T.W."/>
            <person name="Priest M."/>
            <person name="Roberts A."/>
            <person name="Saif S."/>
            <person name="Shea T."/>
            <person name="Sykes S."/>
            <person name="Wortman J."/>
            <person name="Nusbaum C."/>
            <person name="Birren B."/>
        </authorList>
    </citation>
    <scope>NUCLEOTIDE SEQUENCE [LARGE SCALE GENOMIC DNA]</scope>
    <source>
        <strain evidence="1">CJ02B3</strain>
    </source>
</reference>
<evidence type="ECO:0000313" key="2">
    <source>
        <dbReference type="EMBL" id="ETL32143.1"/>
    </source>
</evidence>
<accession>W2IFM3</accession>
<dbReference type="Proteomes" id="UP000053864">
    <property type="component" value="Unassembled WGS sequence"/>
</dbReference>
<reference evidence="2" key="2">
    <citation type="submission" date="2013-11" db="EMBL/GenBank/DDBJ databases">
        <title>The Genome Sequence of Phytophthora parasitica CJ05E6.</title>
        <authorList>
            <consortium name="The Broad Institute Genomics Platform"/>
            <person name="Russ C."/>
            <person name="Tyler B."/>
            <person name="Panabieres F."/>
            <person name="Shan W."/>
            <person name="Tripathy S."/>
            <person name="Grunwald N."/>
            <person name="Machado M."/>
            <person name="Johnson C.S."/>
            <person name="Arredondo F."/>
            <person name="Hong C."/>
            <person name="Coffey M."/>
            <person name="Young S.K."/>
            <person name="Zeng Q."/>
            <person name="Gargeya S."/>
            <person name="Fitzgerald M."/>
            <person name="Abouelleil A."/>
            <person name="Alvarado L."/>
            <person name="Chapman S.B."/>
            <person name="Gainer-Dewar J."/>
            <person name="Goldberg J."/>
            <person name="Griggs A."/>
            <person name="Gujja S."/>
            <person name="Hansen M."/>
            <person name="Howarth C."/>
            <person name="Imamovic A."/>
            <person name="Ireland A."/>
            <person name="Larimer J."/>
            <person name="McCowan C."/>
            <person name="Murphy C."/>
            <person name="Pearson M."/>
            <person name="Poon T.W."/>
            <person name="Priest M."/>
            <person name="Roberts A."/>
            <person name="Saif S."/>
            <person name="Shea T."/>
            <person name="Sykes S."/>
            <person name="Wortman J."/>
            <person name="Nusbaum C."/>
            <person name="Birren B."/>
        </authorList>
    </citation>
    <scope>NUCLEOTIDE SEQUENCE [LARGE SCALE GENOMIC DNA]</scope>
    <source>
        <strain evidence="2">CJ05E6</strain>
    </source>
</reference>
<sequence>MIQVSINRVAKAKIANRSHPFPALGRGPGVERDKTRFQKLGADKKTTYVLVNADSEKKQVPTCI</sequence>
<dbReference type="EMBL" id="KI688153">
    <property type="protein sequence ID" value="ETK78710.1"/>
    <property type="molecule type" value="Genomic_DNA"/>
</dbReference>
<dbReference type="AlphaFoldDB" id="W2IFM3"/>
<evidence type="ECO:0000313" key="1">
    <source>
        <dbReference type="EMBL" id="ETK78710.1"/>
    </source>
</evidence>
<dbReference type="EMBL" id="KI674910">
    <property type="protein sequence ID" value="ETL32143.1"/>
    <property type="molecule type" value="Genomic_DNA"/>
</dbReference>
<proteinExistence type="predicted"/>